<dbReference type="GeneID" id="301127863"/>
<dbReference type="Gene3D" id="2.40.50.100">
    <property type="match status" value="1"/>
</dbReference>
<reference evidence="1 2" key="1">
    <citation type="submission" date="2023-09" db="EMBL/GenBank/DDBJ databases">
        <title>Different Types of Thermotolerant Ring-Cleaving Dioxygenases derived from Aeribacillus composti HB-1 applied for multiple aromatic hydrocarbons removal.</title>
        <authorList>
            <person name="Cao L."/>
            <person name="Li M."/>
            <person name="Ma T."/>
        </authorList>
    </citation>
    <scope>NUCLEOTIDE SEQUENCE [LARGE SCALE GENOMIC DNA]</scope>
    <source>
        <strain evidence="1 2">HB-1</strain>
    </source>
</reference>
<proteinExistence type="predicted"/>
<dbReference type="SUPFAM" id="SSF51230">
    <property type="entry name" value="Single hybrid motif"/>
    <property type="match status" value="1"/>
</dbReference>
<organism evidence="1 2">
    <name type="scientific">Aeribacillus composti</name>
    <dbReference type="NCBI Taxonomy" id="1868734"/>
    <lineage>
        <taxon>Bacteria</taxon>
        <taxon>Bacillati</taxon>
        <taxon>Bacillota</taxon>
        <taxon>Bacilli</taxon>
        <taxon>Bacillales</taxon>
        <taxon>Bacillaceae</taxon>
        <taxon>Aeribacillus</taxon>
    </lineage>
</organism>
<evidence type="ECO:0000313" key="2">
    <source>
        <dbReference type="Proteomes" id="UP001303701"/>
    </source>
</evidence>
<dbReference type="Proteomes" id="UP001303701">
    <property type="component" value="Chromosome"/>
</dbReference>
<keyword evidence="2" id="KW-1185">Reference proteome</keyword>
<dbReference type="EMBL" id="CP134501">
    <property type="protein sequence ID" value="WNF33056.1"/>
    <property type="molecule type" value="Genomic_DNA"/>
</dbReference>
<dbReference type="InterPro" id="IPR011053">
    <property type="entry name" value="Single_hybrid_motif"/>
</dbReference>
<dbReference type="RefSeq" id="WP_235600486.1">
    <property type="nucleotide sequence ID" value="NZ_CP134501.1"/>
</dbReference>
<evidence type="ECO:0000313" key="1">
    <source>
        <dbReference type="EMBL" id="WNF33056.1"/>
    </source>
</evidence>
<name>A0ABY9WA85_9BACI</name>
<sequence>MIRKDVMTKTWGNKEIVTSPFYGVIKKIMTEAKNRIYEWEPLFTIQTDEGTLVQISVGIGGIIDKLFVKEGDRVIPGAVLAYIDEDLIVTGSD</sequence>
<protein>
    <submittedName>
        <fullName evidence="1">Biotin/lipoyl-binding protein</fullName>
    </submittedName>
</protein>
<gene>
    <name evidence="1" type="ORF">RI196_17845</name>
</gene>
<accession>A0ABY9WA85</accession>